<evidence type="ECO:0000256" key="2">
    <source>
        <dbReference type="ARBA" id="ARBA00039575"/>
    </source>
</evidence>
<dbReference type="PANTHER" id="PTHR34297">
    <property type="entry name" value="HYPOTHETICAL CYTOSOLIC PROTEIN-RELATED"/>
    <property type="match status" value="1"/>
</dbReference>
<evidence type="ECO:0000313" key="4">
    <source>
        <dbReference type="Proteomes" id="UP000051789"/>
    </source>
</evidence>
<organism evidence="3 4">
    <name type="scientific">Lacticaseibacillus thailandensis DSM 22698 = JCM 13996</name>
    <dbReference type="NCBI Taxonomy" id="1423810"/>
    <lineage>
        <taxon>Bacteria</taxon>
        <taxon>Bacillati</taxon>
        <taxon>Bacillota</taxon>
        <taxon>Bacilli</taxon>
        <taxon>Lactobacillales</taxon>
        <taxon>Lactobacillaceae</taxon>
        <taxon>Lacticaseibacillus</taxon>
    </lineage>
</organism>
<dbReference type="Proteomes" id="UP000051789">
    <property type="component" value="Unassembled WGS sequence"/>
</dbReference>
<dbReference type="PATRIC" id="fig|1423810.4.peg.1452"/>
<sequence length="128" mass="14256">MTAMQTTTNDLMANSRLTFDDQVITKITTLCAHEIDGILGMDGNVIDAITDTLSKGDNTSKGIKVDVGEQQVAIDIDVLLEYNRDAHALFEQLCTRVSSRIKQMTGLQVVALNMNVKDVLTKREWQQR</sequence>
<dbReference type="InterPro" id="IPR005531">
    <property type="entry name" value="Asp23"/>
</dbReference>
<comment type="caution">
    <text evidence="3">The sequence shown here is derived from an EMBL/GenBank/DDBJ whole genome shotgun (WGS) entry which is preliminary data.</text>
</comment>
<accession>A0A0R2C6U8</accession>
<dbReference type="EMBL" id="AYZK01000003">
    <property type="protein sequence ID" value="KRM87255.1"/>
    <property type="molecule type" value="Genomic_DNA"/>
</dbReference>
<keyword evidence="4" id="KW-1185">Reference proteome</keyword>
<evidence type="ECO:0000313" key="3">
    <source>
        <dbReference type="EMBL" id="KRM87255.1"/>
    </source>
</evidence>
<gene>
    <name evidence="3" type="ORF">FD19_GL001413</name>
</gene>
<proteinExistence type="inferred from homology"/>
<dbReference type="PANTHER" id="PTHR34297:SF3">
    <property type="entry name" value="ALKALINE SHOCK PROTEIN 23"/>
    <property type="match status" value="1"/>
</dbReference>
<name>A0A0R2C6U8_9LACO</name>
<dbReference type="AlphaFoldDB" id="A0A0R2C6U8"/>
<protein>
    <recommendedName>
        <fullName evidence="2">Stress response regulator gls24 homolog</fullName>
    </recommendedName>
</protein>
<reference evidence="3 4" key="1">
    <citation type="journal article" date="2015" name="Genome Announc.">
        <title>Expanding the biotechnology potential of lactobacilli through comparative genomics of 213 strains and associated genera.</title>
        <authorList>
            <person name="Sun Z."/>
            <person name="Harris H.M."/>
            <person name="McCann A."/>
            <person name="Guo C."/>
            <person name="Argimon S."/>
            <person name="Zhang W."/>
            <person name="Yang X."/>
            <person name="Jeffery I.B."/>
            <person name="Cooney J.C."/>
            <person name="Kagawa T.F."/>
            <person name="Liu W."/>
            <person name="Song Y."/>
            <person name="Salvetti E."/>
            <person name="Wrobel A."/>
            <person name="Rasinkangas P."/>
            <person name="Parkhill J."/>
            <person name="Rea M.C."/>
            <person name="O'Sullivan O."/>
            <person name="Ritari J."/>
            <person name="Douillard F.P."/>
            <person name="Paul Ross R."/>
            <person name="Yang R."/>
            <person name="Briner A.E."/>
            <person name="Felis G.E."/>
            <person name="de Vos W.M."/>
            <person name="Barrangou R."/>
            <person name="Klaenhammer T.R."/>
            <person name="Caufield P.W."/>
            <person name="Cui Y."/>
            <person name="Zhang H."/>
            <person name="O'Toole P.W."/>
        </authorList>
    </citation>
    <scope>NUCLEOTIDE SEQUENCE [LARGE SCALE GENOMIC DNA]</scope>
    <source>
        <strain evidence="3 4">DSM 22698</strain>
    </source>
</reference>
<comment type="similarity">
    <text evidence="1">Belongs to the asp23 family.</text>
</comment>
<evidence type="ECO:0000256" key="1">
    <source>
        <dbReference type="ARBA" id="ARBA00005721"/>
    </source>
</evidence>
<dbReference type="Pfam" id="PF03780">
    <property type="entry name" value="Asp23"/>
    <property type="match status" value="1"/>
</dbReference>
<dbReference type="STRING" id="1423810.FD19_GL001413"/>